<accession>A0AA47EKV1</accession>
<gene>
    <name evidence="2" type="ORF">LL038_01165</name>
</gene>
<dbReference type="PROSITE" id="PS51257">
    <property type="entry name" value="PROKAR_LIPOPROTEIN"/>
    <property type="match status" value="1"/>
</dbReference>
<feature type="transmembrane region" description="Helical" evidence="1">
    <location>
        <begin position="6"/>
        <end position="23"/>
    </location>
</feature>
<evidence type="ECO:0008006" key="4">
    <source>
        <dbReference type="Google" id="ProtNLM"/>
    </source>
</evidence>
<dbReference type="EMBL" id="CP086239">
    <property type="protein sequence ID" value="WAG60891.1"/>
    <property type="molecule type" value="Genomic_DNA"/>
</dbReference>
<evidence type="ECO:0000313" key="2">
    <source>
        <dbReference type="EMBL" id="WAG60891.1"/>
    </source>
</evidence>
<evidence type="ECO:0000313" key="3">
    <source>
        <dbReference type="Proteomes" id="UP001164733"/>
    </source>
</evidence>
<dbReference type="RefSeq" id="WP_216119660.1">
    <property type="nucleotide sequence ID" value="NZ_CP086239.1"/>
</dbReference>
<evidence type="ECO:0000256" key="1">
    <source>
        <dbReference type="SAM" id="Phobius"/>
    </source>
</evidence>
<keyword evidence="1" id="KW-0812">Transmembrane</keyword>
<protein>
    <recommendedName>
        <fullName evidence="4">Lipoprotein</fullName>
    </recommendedName>
</protein>
<sequence length="143" mass="16167">MKSNKIYLYICMLLLSFSFIGCGSKTTTPTMSNNVTKPVVEHTSPTTDKIIISKITQGETVNGTTKIMYTATNNNKVAVFCDAQLIITDKNKKLLDTKFEVIGDLKVGQTKTVTEYIYITPKDLTYKFQMEDFNHQGNDTWMN</sequence>
<proteinExistence type="predicted"/>
<keyword evidence="1" id="KW-1133">Transmembrane helix</keyword>
<keyword evidence="1" id="KW-0472">Membrane</keyword>
<organism evidence="2 3">
    <name type="scientific">Clostridium estertheticum</name>
    <dbReference type="NCBI Taxonomy" id="238834"/>
    <lineage>
        <taxon>Bacteria</taxon>
        <taxon>Bacillati</taxon>
        <taxon>Bacillota</taxon>
        <taxon>Clostridia</taxon>
        <taxon>Eubacteriales</taxon>
        <taxon>Clostridiaceae</taxon>
        <taxon>Clostridium</taxon>
    </lineage>
</organism>
<reference evidence="2" key="1">
    <citation type="submission" date="2021-11" db="EMBL/GenBank/DDBJ databases">
        <title>Clostridia strains as spoilage organisms.</title>
        <authorList>
            <person name="Wambui J."/>
            <person name="Stevens M.J.A."/>
            <person name="Stephan R."/>
        </authorList>
    </citation>
    <scope>NUCLEOTIDE SEQUENCE</scope>
    <source>
        <strain evidence="2">CF009</strain>
    </source>
</reference>
<dbReference type="AlphaFoldDB" id="A0AA47EKV1"/>
<dbReference type="Proteomes" id="UP001164733">
    <property type="component" value="Chromosome"/>
</dbReference>
<name>A0AA47EKV1_9CLOT</name>